<dbReference type="PROSITE" id="PS50977">
    <property type="entry name" value="HTH_TETR_2"/>
    <property type="match status" value="1"/>
</dbReference>
<evidence type="ECO:0000313" key="8">
    <source>
        <dbReference type="EMBL" id="AYM77128.1"/>
    </source>
</evidence>
<proteinExistence type="predicted"/>
<accession>A0A3G2E9Y1</accession>
<dbReference type="PRINTS" id="PR00400">
    <property type="entry name" value="TETREPRESSOR"/>
</dbReference>
<dbReference type="GO" id="GO:0000976">
    <property type="term" value="F:transcription cis-regulatory region binding"/>
    <property type="evidence" value="ECO:0007669"/>
    <property type="project" value="TreeGrafter"/>
</dbReference>
<dbReference type="InterPro" id="IPR050109">
    <property type="entry name" value="HTH-type_TetR-like_transc_reg"/>
</dbReference>
<dbReference type="SUPFAM" id="SSF48498">
    <property type="entry name" value="Tetracyclin repressor-like, C-terminal domain"/>
    <property type="match status" value="1"/>
</dbReference>
<keyword evidence="2" id="KW-0678">Repressor</keyword>
<dbReference type="PANTHER" id="PTHR30055">
    <property type="entry name" value="HTH-TYPE TRANSCRIPTIONAL REGULATOR RUTR"/>
    <property type="match status" value="1"/>
</dbReference>
<keyword evidence="9" id="KW-1185">Reference proteome</keyword>
<dbReference type="GO" id="GO:0003700">
    <property type="term" value="F:DNA-binding transcription factor activity"/>
    <property type="evidence" value="ECO:0007669"/>
    <property type="project" value="TreeGrafter"/>
</dbReference>
<evidence type="ECO:0000256" key="4">
    <source>
        <dbReference type="ARBA" id="ARBA00023125"/>
    </source>
</evidence>
<evidence type="ECO:0000256" key="2">
    <source>
        <dbReference type="ARBA" id="ARBA00022491"/>
    </source>
</evidence>
<dbReference type="PRINTS" id="PR00455">
    <property type="entry name" value="HTHTETR"/>
</dbReference>
<dbReference type="InterPro" id="IPR036271">
    <property type="entry name" value="Tet_transcr_reg_TetR-rel_C_sf"/>
</dbReference>
<evidence type="ECO:0000256" key="3">
    <source>
        <dbReference type="ARBA" id="ARBA00023015"/>
    </source>
</evidence>
<dbReference type="InterPro" id="IPR004111">
    <property type="entry name" value="Repressor_TetR_C"/>
</dbReference>
<dbReference type="InterPro" id="IPR003012">
    <property type="entry name" value="Tet_transcr_reg_TetR"/>
</dbReference>
<keyword evidence="3" id="KW-0805">Transcription regulation</keyword>
<gene>
    <name evidence="8" type="ORF">D9M09_15980</name>
</gene>
<protein>
    <submittedName>
        <fullName evidence="8">TetR family transcriptional regulator</fullName>
    </submittedName>
</protein>
<dbReference type="GO" id="GO:0045892">
    <property type="term" value="P:negative regulation of DNA-templated transcription"/>
    <property type="evidence" value="ECO:0007669"/>
    <property type="project" value="InterPro"/>
</dbReference>
<evidence type="ECO:0000256" key="6">
    <source>
        <dbReference type="PROSITE-ProRule" id="PRU00335"/>
    </source>
</evidence>
<evidence type="ECO:0000313" key="9">
    <source>
        <dbReference type="Proteomes" id="UP000279594"/>
    </source>
</evidence>
<comment type="function">
    <text evidence="1">TetR is the repressor of the tetracycline resistance element; its N-terminal region forms a helix-turn-helix structure and binds DNA. Binding of tetracycline to TetR reduces the repressor affinity for the tetracycline resistance gene (tetA) promoter operator sites.</text>
</comment>
<dbReference type="AlphaFoldDB" id="A0A3G2E9Y1"/>
<organism evidence="8 9">
    <name type="scientific">Janthinobacterium agaricidamnosum</name>
    <dbReference type="NCBI Taxonomy" id="55508"/>
    <lineage>
        <taxon>Bacteria</taxon>
        <taxon>Pseudomonadati</taxon>
        <taxon>Pseudomonadota</taxon>
        <taxon>Betaproteobacteria</taxon>
        <taxon>Burkholderiales</taxon>
        <taxon>Oxalobacteraceae</taxon>
        <taxon>Janthinobacterium</taxon>
    </lineage>
</organism>
<dbReference type="Gene3D" id="1.10.10.60">
    <property type="entry name" value="Homeodomain-like"/>
    <property type="match status" value="1"/>
</dbReference>
<feature type="DNA-binding region" description="H-T-H motif" evidence="6">
    <location>
        <begin position="25"/>
        <end position="44"/>
    </location>
</feature>
<keyword evidence="5" id="KW-0804">Transcription</keyword>
<dbReference type="RefSeq" id="WP_121669858.1">
    <property type="nucleotide sequence ID" value="NZ_CP033019.1"/>
</dbReference>
<dbReference type="Proteomes" id="UP000279594">
    <property type="component" value="Chromosome"/>
</dbReference>
<dbReference type="Pfam" id="PF02909">
    <property type="entry name" value="TetR_C_1"/>
    <property type="match status" value="1"/>
</dbReference>
<keyword evidence="4 6" id="KW-0238">DNA-binding</keyword>
<reference evidence="8 9" key="1">
    <citation type="submission" date="2018-10" db="EMBL/GenBank/DDBJ databases">
        <title>Effects of UV and annual dynamics of microbial communities in freshwater RAS systems.</title>
        <authorList>
            <person name="Bekkelund A.K."/>
            <person name="Hansen B.R."/>
            <person name="Stokken H."/>
            <person name="Eriksen B.F."/>
            <person name="Kashulin N.A."/>
        </authorList>
    </citation>
    <scope>NUCLEOTIDE SEQUENCE [LARGE SCALE GENOMIC DNA]</scope>
    <source>
        <strain evidence="8 9">BHSEK</strain>
    </source>
</reference>
<dbReference type="InterPro" id="IPR009057">
    <property type="entry name" value="Homeodomain-like_sf"/>
</dbReference>
<evidence type="ECO:0000256" key="5">
    <source>
        <dbReference type="ARBA" id="ARBA00023163"/>
    </source>
</evidence>
<dbReference type="PANTHER" id="PTHR30055:SF151">
    <property type="entry name" value="TRANSCRIPTIONAL REGULATORY PROTEIN"/>
    <property type="match status" value="1"/>
</dbReference>
<dbReference type="SUPFAM" id="SSF46689">
    <property type="entry name" value="Homeodomain-like"/>
    <property type="match status" value="1"/>
</dbReference>
<dbReference type="EMBL" id="CP033019">
    <property type="protein sequence ID" value="AYM77128.1"/>
    <property type="molecule type" value="Genomic_DNA"/>
</dbReference>
<dbReference type="InterPro" id="IPR001647">
    <property type="entry name" value="HTH_TetR"/>
</dbReference>
<evidence type="ECO:0000259" key="7">
    <source>
        <dbReference type="PROSITE" id="PS50977"/>
    </source>
</evidence>
<evidence type="ECO:0000256" key="1">
    <source>
        <dbReference type="ARBA" id="ARBA00002856"/>
    </source>
</evidence>
<feature type="domain" description="HTH tetR-type" evidence="7">
    <location>
        <begin position="2"/>
        <end position="62"/>
    </location>
</feature>
<dbReference type="Pfam" id="PF00440">
    <property type="entry name" value="TetR_N"/>
    <property type="match status" value="1"/>
</dbReference>
<dbReference type="Gene3D" id="1.10.357.10">
    <property type="entry name" value="Tetracycline Repressor, domain 2"/>
    <property type="match status" value="1"/>
</dbReference>
<dbReference type="GO" id="GO:0046677">
    <property type="term" value="P:response to antibiotic"/>
    <property type="evidence" value="ECO:0007669"/>
    <property type="project" value="InterPro"/>
</dbReference>
<name>A0A3G2E9Y1_9BURK</name>
<sequence>MKIQRKAVIATALNLLDEVGIEGLTMRRLAQELDIKAASLYWHFANKQALMNGIADALIEGVAHGHPDELSPSTAWFNAVSVTAHEIRNALRKRRDGARVYAGTYVITDNTLRVAEALIGPLCEAGASTRLASWGAFSIIYYVMGFVMEEQPLADPSEISLAIATHRDQFEALAAKGYPHVLAAAADLFNPDFDARFDAGLDLLITGLRMRIAESSHA</sequence>